<dbReference type="RefSeq" id="WP_174626889.1">
    <property type="nucleotide sequence ID" value="NZ_CADCXN010000090.1"/>
</dbReference>
<dbReference type="Proteomes" id="UP000494216">
    <property type="component" value="Unassembled WGS sequence"/>
</dbReference>
<feature type="domain" description="KfrB" evidence="2">
    <location>
        <begin position="831"/>
        <end position="882"/>
    </location>
</feature>
<sequence>MLIRISGGESGIKDYLEDGQKQGRDYSRDELDERVILDGDLILTDALINKMNHNGDKYLHITLAFKEDEISRDSLQAITQDFKAFAFTAFQDDEYSFYAEAHLPRIKSYTHAKTGERVERKPHIHIVIPKYNLLSGESLNPFGLVERQVKYLEAIQETLNNRYGLASPKDNRRALFTDDSEMLSRYKGDAFKGGSKVFKSALLTKLLERQIDSYDDFKTLLAEQGEVKIRNAGKDNEYLWVKPNTGGDGKGINLRDAAFSRTFIELPHLQKMQQLATDSRYEITAPPRDNPTPYDQTLHEWHTQRAKEIKYVYLGKRSEYDAYQQATVEDKAQLLIDREQRFYQKHLPEPINGYHRTDIIRDHLRAAANHLETASRHTGALKTIAGDLEPARRNVLDRRHRGAGRTVVETTDLKPASQLDRGPKTSVTGQLLHDHKTDNERAAGHREFAVIKQNLDANRLLARLSHSHGVNPDQYPISQGQDGGDRIQAGTRKLNVSDFLTKELNLDYRTAGLILREVYQEQIGWAVETTPRQPAHADLWKAYQAERQAGAAIRKAERQAQAQQRKENQKTRRQTIKTAQQRKLAGIRANRNLSPAERKAATSIAKMERIQAETALREQAQSERERLATIQSDEYRNGYRNWLAGQAQTGNETALAELRRMQAKVKNGTGHQEIHSGTEAKPQNQTIPDAEPLLKAYQLSYQVHRDGAVTYRRGDTDVVRDEGRFVKVLQTQDETIETGLRLAQAKFGQKLTVRGSGAFKVNVARVAAEKGLWVEFTDQHLNQLMAARKAEVRQARTNTVEQPKSPAKPVTPILRPLSILSSLAPNTDRGRYTGQVIGIDNRYVYQTHGKDIIRHDLNLFSTVPAQGEQIRISYSRGAMKTVLPVLGKDNARSRGR</sequence>
<feature type="compositionally biased region" description="Basic and acidic residues" evidence="1">
    <location>
        <begin position="557"/>
        <end position="570"/>
    </location>
</feature>
<evidence type="ECO:0000256" key="1">
    <source>
        <dbReference type="SAM" id="MobiDB-lite"/>
    </source>
</evidence>
<accession>A0A8S0WKN2</accession>
<dbReference type="Pfam" id="PF18821">
    <property type="entry name" value="LPD7"/>
    <property type="match status" value="1"/>
</dbReference>
<evidence type="ECO:0000259" key="2">
    <source>
        <dbReference type="Pfam" id="PF18790"/>
    </source>
</evidence>
<evidence type="ECO:0000259" key="3">
    <source>
        <dbReference type="Pfam" id="PF18821"/>
    </source>
</evidence>
<dbReference type="InterPro" id="IPR040677">
    <property type="entry name" value="LPD7"/>
</dbReference>
<feature type="domain" description="Large polyvalent protein-associated" evidence="3">
    <location>
        <begin position="699"/>
        <end position="788"/>
    </location>
</feature>
<dbReference type="AlphaFoldDB" id="A0A8S0WKN2"/>
<dbReference type="InterPro" id="IPR040782">
    <property type="entry name" value="KfrB"/>
</dbReference>
<proteinExistence type="predicted"/>
<evidence type="ECO:0000313" key="5">
    <source>
        <dbReference type="Proteomes" id="UP000494216"/>
    </source>
</evidence>
<organism evidence="4 5">
    <name type="scientific">Candidatus Methylobacter favarea</name>
    <dbReference type="NCBI Taxonomy" id="2707345"/>
    <lineage>
        <taxon>Bacteria</taxon>
        <taxon>Pseudomonadati</taxon>
        <taxon>Pseudomonadota</taxon>
        <taxon>Gammaproteobacteria</taxon>
        <taxon>Methylococcales</taxon>
        <taxon>Methylococcaceae</taxon>
        <taxon>Methylobacter</taxon>
    </lineage>
</organism>
<evidence type="ECO:0008006" key="6">
    <source>
        <dbReference type="Google" id="ProtNLM"/>
    </source>
</evidence>
<keyword evidence="5" id="KW-1185">Reference proteome</keyword>
<reference evidence="4 5" key="1">
    <citation type="submission" date="2020-02" db="EMBL/GenBank/DDBJ databases">
        <authorList>
            <person name="Hogendoorn C."/>
        </authorList>
    </citation>
    <scope>NUCLEOTIDE SEQUENCE [LARGE SCALE GENOMIC DNA]</scope>
    <source>
        <strain evidence="4">METHB21</strain>
    </source>
</reference>
<dbReference type="Pfam" id="PF18790">
    <property type="entry name" value="KfrB"/>
    <property type="match status" value="1"/>
</dbReference>
<protein>
    <recommendedName>
        <fullName evidence="6">Large polyvalent protein-associated domain-containing protein</fullName>
    </recommendedName>
</protein>
<evidence type="ECO:0000313" key="4">
    <source>
        <dbReference type="EMBL" id="CAA9892090.1"/>
    </source>
</evidence>
<comment type="caution">
    <text evidence="4">The sequence shown here is derived from an EMBL/GenBank/DDBJ whole genome shotgun (WGS) entry which is preliminary data.</text>
</comment>
<gene>
    <name evidence="4" type="ORF">METHB2_590006</name>
</gene>
<feature type="region of interest" description="Disordered" evidence="1">
    <location>
        <begin position="557"/>
        <end position="583"/>
    </location>
</feature>
<name>A0A8S0WKN2_9GAMM</name>
<dbReference type="EMBL" id="CADCXN010000090">
    <property type="protein sequence ID" value="CAA9892090.1"/>
    <property type="molecule type" value="Genomic_DNA"/>
</dbReference>